<organism evidence="2 3">
    <name type="scientific">Conger conger</name>
    <name type="common">Conger eel</name>
    <name type="synonym">Muraena conger</name>
    <dbReference type="NCBI Taxonomy" id="82655"/>
    <lineage>
        <taxon>Eukaryota</taxon>
        <taxon>Metazoa</taxon>
        <taxon>Chordata</taxon>
        <taxon>Craniata</taxon>
        <taxon>Vertebrata</taxon>
        <taxon>Euteleostomi</taxon>
        <taxon>Actinopterygii</taxon>
        <taxon>Neopterygii</taxon>
        <taxon>Teleostei</taxon>
        <taxon>Anguilliformes</taxon>
        <taxon>Congridae</taxon>
        <taxon>Conger</taxon>
    </lineage>
</organism>
<evidence type="ECO:0000313" key="3">
    <source>
        <dbReference type="Proteomes" id="UP001152803"/>
    </source>
</evidence>
<sequence length="205" mass="22072">MMDGPPVIAHCDISDTNSDPEALSVDSALEAAARVLKTFKSQDLGANCLAERGHLGSASQTGHTEAEFAQGVTPSCGPPQGNEEINIPSSDSEVEIVGVQENTRCVHPRGGVIQSMSSWKHGQVTQYNSTRQAHLWTAVSPQPNWVSPPEVVDLTLDEDARRKYLLRLRQQRQRPCGIQKGTGSRGKDGHLALEGHVEHGGPIAQ</sequence>
<dbReference type="OrthoDB" id="9938906at2759"/>
<feature type="compositionally biased region" description="Basic and acidic residues" evidence="1">
    <location>
        <begin position="185"/>
        <end position="199"/>
    </location>
</feature>
<feature type="region of interest" description="Disordered" evidence="1">
    <location>
        <begin position="57"/>
        <end position="83"/>
    </location>
</feature>
<dbReference type="EMBL" id="JAFJMO010000012">
    <property type="protein sequence ID" value="KAJ8261232.1"/>
    <property type="molecule type" value="Genomic_DNA"/>
</dbReference>
<evidence type="ECO:0000313" key="2">
    <source>
        <dbReference type="EMBL" id="KAJ8261232.1"/>
    </source>
</evidence>
<dbReference type="AlphaFoldDB" id="A0A9Q1D7I1"/>
<feature type="region of interest" description="Disordered" evidence="1">
    <location>
        <begin position="176"/>
        <end position="205"/>
    </location>
</feature>
<dbReference type="Proteomes" id="UP001152803">
    <property type="component" value="Unassembled WGS sequence"/>
</dbReference>
<evidence type="ECO:0000256" key="1">
    <source>
        <dbReference type="SAM" id="MobiDB-lite"/>
    </source>
</evidence>
<reference evidence="2" key="1">
    <citation type="journal article" date="2023" name="Science">
        <title>Genome structures resolve the early diversification of teleost fishes.</title>
        <authorList>
            <person name="Parey E."/>
            <person name="Louis A."/>
            <person name="Montfort J."/>
            <person name="Bouchez O."/>
            <person name="Roques C."/>
            <person name="Iampietro C."/>
            <person name="Lluch J."/>
            <person name="Castinel A."/>
            <person name="Donnadieu C."/>
            <person name="Desvignes T."/>
            <person name="Floi Bucao C."/>
            <person name="Jouanno E."/>
            <person name="Wen M."/>
            <person name="Mejri S."/>
            <person name="Dirks R."/>
            <person name="Jansen H."/>
            <person name="Henkel C."/>
            <person name="Chen W.J."/>
            <person name="Zahm M."/>
            <person name="Cabau C."/>
            <person name="Klopp C."/>
            <person name="Thompson A.W."/>
            <person name="Robinson-Rechavi M."/>
            <person name="Braasch I."/>
            <person name="Lecointre G."/>
            <person name="Bobe J."/>
            <person name="Postlethwait J.H."/>
            <person name="Berthelot C."/>
            <person name="Roest Crollius H."/>
            <person name="Guiguen Y."/>
        </authorList>
    </citation>
    <scope>NUCLEOTIDE SEQUENCE</scope>
    <source>
        <strain evidence="2">Concon-B</strain>
    </source>
</reference>
<name>A0A9Q1D7I1_CONCO</name>
<dbReference type="PANTHER" id="PTHR16200">
    <property type="entry name" value="RING ZINC FINGER"/>
    <property type="match status" value="1"/>
</dbReference>
<protein>
    <submittedName>
        <fullName evidence="2">Uncharacterized protein</fullName>
    </submittedName>
</protein>
<dbReference type="InterPro" id="IPR051073">
    <property type="entry name" value="ZNRF3_Arkadia_E3_ligases"/>
</dbReference>
<accession>A0A9Q1D7I1</accession>
<comment type="caution">
    <text evidence="2">The sequence shown here is derived from an EMBL/GenBank/DDBJ whole genome shotgun (WGS) entry which is preliminary data.</text>
</comment>
<keyword evidence="3" id="KW-1185">Reference proteome</keyword>
<proteinExistence type="predicted"/>
<gene>
    <name evidence="2" type="ORF">COCON_G00169550</name>
</gene>